<comment type="catalytic activity">
    <reaction evidence="10 11">
        <text>D-sedoheptulose 7-phosphate + D-glyceraldehyde 3-phosphate = D-erythrose 4-phosphate + beta-D-fructose 6-phosphate</text>
        <dbReference type="Rhea" id="RHEA:17053"/>
        <dbReference type="ChEBI" id="CHEBI:16897"/>
        <dbReference type="ChEBI" id="CHEBI:57483"/>
        <dbReference type="ChEBI" id="CHEBI:57634"/>
        <dbReference type="ChEBI" id="CHEBI:59776"/>
        <dbReference type="EC" id="2.2.1.2"/>
    </reaction>
</comment>
<dbReference type="PANTHER" id="PTHR10683:SF31">
    <property type="entry name" value="TRANSALDOLASE"/>
    <property type="match status" value="1"/>
</dbReference>
<dbReference type="InterPro" id="IPR013785">
    <property type="entry name" value="Aldolase_TIM"/>
</dbReference>
<dbReference type="EC" id="2.2.1.2" evidence="5 11"/>
<dbReference type="GO" id="GO:0006098">
    <property type="term" value="P:pentose-phosphate shunt"/>
    <property type="evidence" value="ECO:0007669"/>
    <property type="project" value="UniProtKB-UniRule"/>
</dbReference>
<dbReference type="HAMAP" id="MF_00493">
    <property type="entry name" value="Transaldolase_2"/>
    <property type="match status" value="1"/>
</dbReference>
<evidence type="ECO:0000256" key="5">
    <source>
        <dbReference type="ARBA" id="ARBA00013151"/>
    </source>
</evidence>
<gene>
    <name evidence="11" type="primary">tal</name>
    <name evidence="12" type="ORF">AVDCRST_MAG68-612</name>
</gene>
<dbReference type="UniPathway" id="UPA00115">
    <property type="reaction ID" value="UER00414"/>
</dbReference>
<comment type="function">
    <text evidence="1 11">Transaldolase is important for the balance of metabolites in the pentose-phosphate pathway.</text>
</comment>
<evidence type="ECO:0000256" key="10">
    <source>
        <dbReference type="ARBA" id="ARBA00048810"/>
    </source>
</evidence>
<feature type="active site" description="Schiff-base intermediate with substrate" evidence="11">
    <location>
        <position position="144"/>
    </location>
</feature>
<evidence type="ECO:0000313" key="12">
    <source>
        <dbReference type="EMBL" id="CAA9302986.1"/>
    </source>
</evidence>
<dbReference type="Pfam" id="PF00923">
    <property type="entry name" value="TAL_FSA"/>
    <property type="match status" value="1"/>
</dbReference>
<dbReference type="CDD" id="cd00955">
    <property type="entry name" value="Transaldolase_like"/>
    <property type="match status" value="1"/>
</dbReference>
<keyword evidence="6 11" id="KW-0963">Cytoplasm</keyword>
<dbReference type="PANTHER" id="PTHR10683">
    <property type="entry name" value="TRANSALDOLASE"/>
    <property type="match status" value="1"/>
</dbReference>
<comment type="subcellular location">
    <subcellularLocation>
        <location evidence="2 11">Cytoplasm</location>
    </subcellularLocation>
</comment>
<evidence type="ECO:0000256" key="11">
    <source>
        <dbReference type="HAMAP-Rule" id="MF_00493"/>
    </source>
</evidence>
<dbReference type="GO" id="GO:0005975">
    <property type="term" value="P:carbohydrate metabolic process"/>
    <property type="evidence" value="ECO:0007669"/>
    <property type="project" value="InterPro"/>
</dbReference>
<keyword evidence="7 11" id="KW-0808">Transferase</keyword>
<proteinExistence type="inferred from homology"/>
<comment type="similarity">
    <text evidence="4 11">Belongs to the transaldolase family. Type 2 subfamily.</text>
</comment>
<dbReference type="EMBL" id="CADCTW010000034">
    <property type="protein sequence ID" value="CAA9302986.1"/>
    <property type="molecule type" value="Genomic_DNA"/>
</dbReference>
<keyword evidence="8 11" id="KW-0570">Pentose shunt</keyword>
<evidence type="ECO:0000256" key="6">
    <source>
        <dbReference type="ARBA" id="ARBA00022490"/>
    </source>
</evidence>
<name>A0A6J4KF39_9BACT</name>
<dbReference type="GO" id="GO:0004801">
    <property type="term" value="F:transaldolase activity"/>
    <property type="evidence" value="ECO:0007669"/>
    <property type="project" value="UniProtKB-UniRule"/>
</dbReference>
<accession>A0A6J4KF39</accession>
<evidence type="ECO:0000256" key="7">
    <source>
        <dbReference type="ARBA" id="ARBA00022679"/>
    </source>
</evidence>
<dbReference type="InterPro" id="IPR004732">
    <property type="entry name" value="Transaldolase_2"/>
</dbReference>
<reference evidence="12" key="1">
    <citation type="submission" date="2020-02" db="EMBL/GenBank/DDBJ databases">
        <authorList>
            <person name="Meier V. D."/>
        </authorList>
    </citation>
    <scope>NUCLEOTIDE SEQUENCE</scope>
    <source>
        <strain evidence="12">AVDCRST_MAG68</strain>
    </source>
</reference>
<keyword evidence="9 11" id="KW-0704">Schiff base</keyword>
<dbReference type="AlphaFoldDB" id="A0A6J4KF39"/>
<evidence type="ECO:0000256" key="9">
    <source>
        <dbReference type="ARBA" id="ARBA00023270"/>
    </source>
</evidence>
<dbReference type="PIRSF" id="PIRSF036915">
    <property type="entry name" value="Trnald_Bac_Plnt"/>
    <property type="match status" value="1"/>
</dbReference>
<dbReference type="NCBIfam" id="TIGR00876">
    <property type="entry name" value="tal_mycobact"/>
    <property type="match status" value="1"/>
</dbReference>
<dbReference type="NCBIfam" id="NF002881">
    <property type="entry name" value="PRK03343.1"/>
    <property type="match status" value="1"/>
</dbReference>
<comment type="pathway">
    <text evidence="3 11">Carbohydrate degradation; pentose phosphate pathway; D-glyceraldehyde 3-phosphate and beta-D-fructose 6-phosphate from D-ribose 5-phosphate and D-xylulose 5-phosphate (non-oxidative stage): step 2/3.</text>
</comment>
<evidence type="ECO:0000256" key="1">
    <source>
        <dbReference type="ARBA" id="ARBA00003518"/>
    </source>
</evidence>
<dbReference type="InterPro" id="IPR001585">
    <property type="entry name" value="TAL/FSA"/>
</dbReference>
<dbReference type="SUPFAM" id="SSF51569">
    <property type="entry name" value="Aldolase"/>
    <property type="match status" value="1"/>
</dbReference>
<dbReference type="PROSITE" id="PS01054">
    <property type="entry name" value="TRANSALDOLASE_1"/>
    <property type="match status" value="1"/>
</dbReference>
<evidence type="ECO:0000256" key="3">
    <source>
        <dbReference type="ARBA" id="ARBA00004857"/>
    </source>
</evidence>
<dbReference type="GO" id="GO:0005737">
    <property type="term" value="C:cytoplasm"/>
    <property type="evidence" value="ECO:0007669"/>
    <property type="project" value="UniProtKB-SubCell"/>
</dbReference>
<evidence type="ECO:0000256" key="4">
    <source>
        <dbReference type="ARBA" id="ARBA00008426"/>
    </source>
</evidence>
<sequence length="374" mass="41248">MSDNHRNPLHDLHGQGQSVWLDYIRREILENGELQEMIARYDLRGVTSNPTIFEEAIGKSDDYDAAFQELAAEGSDADKAYERVAVQDIQRACDLFRPIYEAADGHDGFVSLEVSPELAHSTEATLEEARRLWQAVGRPNLMVKVPGTADSVPAFEQLTADGINVNVTLLFSISGYEAVMEAYLRGLEKRAEAGGDLGHVASVASFFVSRVDSAVDAQLEKVGTERAKGMMGKAAIANAKLAYQRFTEVFSGERWERLRGRGARVQRPLWASTSTKNPAFRDVLYVEELIGPHTVNTIPLATIKAFADHGVARRTVDSGVDEARRFFDELREVGVDLDAVTGQLQAEGVEKFSKSWRGMMEVVGEKLSRVAAKA</sequence>
<dbReference type="Gene3D" id="3.20.20.70">
    <property type="entry name" value="Aldolase class I"/>
    <property type="match status" value="1"/>
</dbReference>
<protein>
    <recommendedName>
        <fullName evidence="5 11">Transaldolase</fullName>
        <ecNumber evidence="5 11">2.2.1.2</ecNumber>
    </recommendedName>
</protein>
<dbReference type="InterPro" id="IPR018225">
    <property type="entry name" value="Transaldolase_AS"/>
</dbReference>
<organism evidence="12">
    <name type="scientific">uncultured Gemmatimonadota bacterium</name>
    <dbReference type="NCBI Taxonomy" id="203437"/>
    <lineage>
        <taxon>Bacteria</taxon>
        <taxon>Pseudomonadati</taxon>
        <taxon>Gemmatimonadota</taxon>
        <taxon>environmental samples</taxon>
    </lineage>
</organism>
<evidence type="ECO:0000256" key="2">
    <source>
        <dbReference type="ARBA" id="ARBA00004496"/>
    </source>
</evidence>
<evidence type="ECO:0000256" key="8">
    <source>
        <dbReference type="ARBA" id="ARBA00023126"/>
    </source>
</evidence>